<dbReference type="Pfam" id="PF06013">
    <property type="entry name" value="WXG100"/>
    <property type="match status" value="1"/>
</dbReference>
<sequence>MARTNADHSRLVESSQKTLDAKNTITQIKTQLDGHRGELRSGWDGQSAVSFDSVFNAWNTEMTVILRELEGLSEKLKLTQKNYQSTEENQAGTIGKLSADINS</sequence>
<name>A0ABN3XXI6_9ACTN</name>
<comment type="similarity">
    <text evidence="1">Belongs to the WXG100 family.</text>
</comment>
<protein>
    <recommendedName>
        <fullName evidence="1">ESAT-6-like protein</fullName>
    </recommendedName>
</protein>
<comment type="caution">
    <text evidence="2">The sequence shown here is derived from an EMBL/GenBank/DDBJ whole genome shotgun (WGS) entry which is preliminary data.</text>
</comment>
<dbReference type="Proteomes" id="UP001499930">
    <property type="component" value="Unassembled WGS sequence"/>
</dbReference>
<accession>A0ABN3XXI6</accession>
<dbReference type="RefSeq" id="WP_344894029.1">
    <property type="nucleotide sequence ID" value="NZ_BAAAWD010000007.1"/>
</dbReference>
<evidence type="ECO:0000256" key="1">
    <source>
        <dbReference type="RuleBase" id="RU362001"/>
    </source>
</evidence>
<dbReference type="NCBIfam" id="TIGR03930">
    <property type="entry name" value="WXG100_ESAT6"/>
    <property type="match status" value="1"/>
</dbReference>
<organism evidence="2 3">
    <name type="scientific">Streptosporangium longisporum</name>
    <dbReference type="NCBI Taxonomy" id="46187"/>
    <lineage>
        <taxon>Bacteria</taxon>
        <taxon>Bacillati</taxon>
        <taxon>Actinomycetota</taxon>
        <taxon>Actinomycetes</taxon>
        <taxon>Streptosporangiales</taxon>
        <taxon>Streptosporangiaceae</taxon>
        <taxon>Streptosporangium</taxon>
    </lineage>
</organism>
<keyword evidence="3" id="KW-1185">Reference proteome</keyword>
<dbReference type="Gene3D" id="1.10.287.1060">
    <property type="entry name" value="ESAT-6-like"/>
    <property type="match status" value="1"/>
</dbReference>
<gene>
    <name evidence="2" type="ORF">GCM10017559_28250</name>
</gene>
<dbReference type="EMBL" id="BAAAWD010000007">
    <property type="protein sequence ID" value="GAA3004939.1"/>
    <property type="molecule type" value="Genomic_DNA"/>
</dbReference>
<evidence type="ECO:0000313" key="3">
    <source>
        <dbReference type="Proteomes" id="UP001499930"/>
    </source>
</evidence>
<dbReference type="InterPro" id="IPR010310">
    <property type="entry name" value="T7SS_ESAT-6-like"/>
</dbReference>
<dbReference type="SUPFAM" id="SSF140453">
    <property type="entry name" value="EsxAB dimer-like"/>
    <property type="match status" value="1"/>
</dbReference>
<evidence type="ECO:0000313" key="2">
    <source>
        <dbReference type="EMBL" id="GAA3004939.1"/>
    </source>
</evidence>
<proteinExistence type="inferred from homology"/>
<reference evidence="2 3" key="1">
    <citation type="journal article" date="2019" name="Int. J. Syst. Evol. Microbiol.">
        <title>The Global Catalogue of Microorganisms (GCM) 10K type strain sequencing project: providing services to taxonomists for standard genome sequencing and annotation.</title>
        <authorList>
            <consortium name="The Broad Institute Genomics Platform"/>
            <consortium name="The Broad Institute Genome Sequencing Center for Infectious Disease"/>
            <person name="Wu L."/>
            <person name="Ma J."/>
        </authorList>
    </citation>
    <scope>NUCLEOTIDE SEQUENCE [LARGE SCALE GENOMIC DNA]</scope>
    <source>
        <strain evidence="2 3">JCM 3106</strain>
    </source>
</reference>
<dbReference type="InterPro" id="IPR036689">
    <property type="entry name" value="ESAT-6-like_sf"/>
</dbReference>